<proteinExistence type="predicted"/>
<reference evidence="1" key="1">
    <citation type="submission" date="2023-10" db="EMBL/GenBank/DDBJ databases">
        <title>Genome assembly of Pristionchus species.</title>
        <authorList>
            <person name="Yoshida K."/>
            <person name="Sommer R.J."/>
        </authorList>
    </citation>
    <scope>NUCLEOTIDE SEQUENCE</scope>
    <source>
        <strain evidence="1">RS0144</strain>
    </source>
</reference>
<dbReference type="Proteomes" id="UP001432027">
    <property type="component" value="Unassembled WGS sequence"/>
</dbReference>
<name>A0AAV5SMC2_9BILA</name>
<keyword evidence="2" id="KW-1185">Reference proteome</keyword>
<protein>
    <submittedName>
        <fullName evidence="1">Uncharacterized protein</fullName>
    </submittedName>
</protein>
<comment type="caution">
    <text evidence="1">The sequence shown here is derived from an EMBL/GenBank/DDBJ whole genome shotgun (WGS) entry which is preliminary data.</text>
</comment>
<sequence length="178" mass="19245">MEYDENQRKEAAKIKKRIISTAGGPQATVCLNVVYLTCFEMKNGVPLGAEIPVLIVRTDHHRDVFFDASANEYKYESLAITEIGRCFDGGMIYHNGLSYCASKKNLKIQLVYTDSTGSTDAYKLEKHAQNILTSAGELLSLATIICSVPISAGFRYAAIARTAAGCLGVAATSCTFAS</sequence>
<accession>A0AAV5SMC2</accession>
<evidence type="ECO:0000313" key="1">
    <source>
        <dbReference type="EMBL" id="GMS82499.1"/>
    </source>
</evidence>
<dbReference type="AlphaFoldDB" id="A0AAV5SMC2"/>
<dbReference type="EMBL" id="BTSX01000002">
    <property type="protein sequence ID" value="GMS82499.1"/>
    <property type="molecule type" value="Genomic_DNA"/>
</dbReference>
<evidence type="ECO:0000313" key="2">
    <source>
        <dbReference type="Proteomes" id="UP001432027"/>
    </source>
</evidence>
<organism evidence="1 2">
    <name type="scientific">Pristionchus entomophagus</name>
    <dbReference type="NCBI Taxonomy" id="358040"/>
    <lineage>
        <taxon>Eukaryota</taxon>
        <taxon>Metazoa</taxon>
        <taxon>Ecdysozoa</taxon>
        <taxon>Nematoda</taxon>
        <taxon>Chromadorea</taxon>
        <taxon>Rhabditida</taxon>
        <taxon>Rhabditina</taxon>
        <taxon>Diplogasteromorpha</taxon>
        <taxon>Diplogasteroidea</taxon>
        <taxon>Neodiplogasteridae</taxon>
        <taxon>Pristionchus</taxon>
    </lineage>
</organism>
<gene>
    <name evidence="1" type="ORF">PENTCL1PPCAC_4674</name>
</gene>